<dbReference type="EMBL" id="CAJHIA010000022">
    <property type="protein sequence ID" value="CAD6446876.1"/>
    <property type="molecule type" value="Genomic_DNA"/>
</dbReference>
<name>A0A8H2ZSF9_9HELO</name>
<dbReference type="AlphaFoldDB" id="A0A8H2ZSF9"/>
<dbReference type="Proteomes" id="UP000624404">
    <property type="component" value="Unassembled WGS sequence"/>
</dbReference>
<evidence type="ECO:0000256" key="2">
    <source>
        <dbReference type="SAM" id="Phobius"/>
    </source>
</evidence>
<keyword evidence="2" id="KW-0472">Membrane</keyword>
<gene>
    <name evidence="3" type="ORF">SCLTRI_LOCUS6668</name>
</gene>
<accession>A0A8H2ZSF9</accession>
<comment type="caution">
    <text evidence="3">The sequence shown here is derived from an EMBL/GenBank/DDBJ whole genome shotgun (WGS) entry which is preliminary data.</text>
</comment>
<keyword evidence="2" id="KW-0812">Transmembrane</keyword>
<keyword evidence="4" id="KW-1185">Reference proteome</keyword>
<protein>
    <submittedName>
        <fullName evidence="3">1b792740-9dc9-4128-bc61-0bdc959478c4</fullName>
    </submittedName>
</protein>
<reference evidence="3" key="1">
    <citation type="submission" date="2020-10" db="EMBL/GenBank/DDBJ databases">
        <authorList>
            <person name="Kusch S."/>
        </authorList>
    </citation>
    <scope>NUCLEOTIDE SEQUENCE</scope>
    <source>
        <strain evidence="3">SwB9</strain>
    </source>
</reference>
<sequence>MAVPTLIIVPAVGTIITLVIVPTNTIRLSTFAAPQLGQPESYSLQKPSAPLHRSGSADQRQVPSMSFGIASLGKTKGRDEERKGAKWGGELEAGGWKSV</sequence>
<evidence type="ECO:0000256" key="1">
    <source>
        <dbReference type="SAM" id="MobiDB-lite"/>
    </source>
</evidence>
<proteinExistence type="predicted"/>
<evidence type="ECO:0000313" key="3">
    <source>
        <dbReference type="EMBL" id="CAD6446876.1"/>
    </source>
</evidence>
<feature type="region of interest" description="Disordered" evidence="1">
    <location>
        <begin position="39"/>
        <end position="99"/>
    </location>
</feature>
<feature type="transmembrane region" description="Helical" evidence="2">
    <location>
        <begin position="6"/>
        <end position="26"/>
    </location>
</feature>
<evidence type="ECO:0000313" key="4">
    <source>
        <dbReference type="Proteomes" id="UP000624404"/>
    </source>
</evidence>
<organism evidence="3 4">
    <name type="scientific">Sclerotinia trifoliorum</name>
    <dbReference type="NCBI Taxonomy" id="28548"/>
    <lineage>
        <taxon>Eukaryota</taxon>
        <taxon>Fungi</taxon>
        <taxon>Dikarya</taxon>
        <taxon>Ascomycota</taxon>
        <taxon>Pezizomycotina</taxon>
        <taxon>Leotiomycetes</taxon>
        <taxon>Helotiales</taxon>
        <taxon>Sclerotiniaceae</taxon>
        <taxon>Sclerotinia</taxon>
    </lineage>
</organism>
<keyword evidence="2" id="KW-1133">Transmembrane helix</keyword>